<dbReference type="AlphaFoldDB" id="A0A183HQY7"/>
<sequence length="213" mass="24319">MTQIIRNELSDYNCVEHESESSLSAKRRNDDDDDDRINKETMETDLVTNCATQSIAKQDFADKSRLDGESVITAIAQEKLMKSEESANYKNERNMANHPQETQNANDLKFVERTVENKKSVNHRTEEIVEQLQDLRRKEVKNSEDTVMESISKHKEKNGRLSLLNQSTDSYHDLTKVQNGITLGSTSLNSNHREGYGQESSKSTNHSIQRLEG</sequence>
<gene>
    <name evidence="2" type="ORF">OFLC_LOCUS9896</name>
</gene>
<accession>A0A183HQY7</accession>
<reference evidence="4" key="1">
    <citation type="submission" date="2016-06" db="UniProtKB">
        <authorList>
            <consortium name="WormBaseParasite"/>
        </authorList>
    </citation>
    <scope>IDENTIFICATION</scope>
</reference>
<protein>
    <submittedName>
        <fullName evidence="2 4">Uncharacterized protein</fullName>
    </submittedName>
</protein>
<evidence type="ECO:0000313" key="2">
    <source>
        <dbReference type="EMBL" id="VDO64264.1"/>
    </source>
</evidence>
<evidence type="ECO:0000313" key="4">
    <source>
        <dbReference type="WBParaSite" id="OFLC_0000989801-mRNA-1"/>
    </source>
</evidence>
<proteinExistence type="predicted"/>
<dbReference type="WBParaSite" id="OFLC_0000989801-mRNA-1">
    <property type="protein sequence ID" value="OFLC_0000989801-mRNA-1"/>
    <property type="gene ID" value="OFLC_0000989801"/>
</dbReference>
<evidence type="ECO:0000313" key="3">
    <source>
        <dbReference type="Proteomes" id="UP000267606"/>
    </source>
</evidence>
<dbReference type="Proteomes" id="UP000267606">
    <property type="component" value="Unassembled WGS sequence"/>
</dbReference>
<evidence type="ECO:0000256" key="1">
    <source>
        <dbReference type="SAM" id="MobiDB-lite"/>
    </source>
</evidence>
<dbReference type="STRING" id="387005.A0A183HQY7"/>
<feature type="region of interest" description="Disordered" evidence="1">
    <location>
        <begin position="184"/>
        <end position="213"/>
    </location>
</feature>
<name>A0A183HQY7_9BILA</name>
<feature type="region of interest" description="Disordered" evidence="1">
    <location>
        <begin position="140"/>
        <end position="164"/>
    </location>
</feature>
<reference evidence="2 3" key="2">
    <citation type="submission" date="2018-11" db="EMBL/GenBank/DDBJ databases">
        <authorList>
            <consortium name="Pathogen Informatics"/>
        </authorList>
    </citation>
    <scope>NUCLEOTIDE SEQUENCE [LARGE SCALE GENOMIC DNA]</scope>
</reference>
<organism evidence="4">
    <name type="scientific">Onchocerca flexuosa</name>
    <dbReference type="NCBI Taxonomy" id="387005"/>
    <lineage>
        <taxon>Eukaryota</taxon>
        <taxon>Metazoa</taxon>
        <taxon>Ecdysozoa</taxon>
        <taxon>Nematoda</taxon>
        <taxon>Chromadorea</taxon>
        <taxon>Rhabditida</taxon>
        <taxon>Spirurina</taxon>
        <taxon>Spiruromorpha</taxon>
        <taxon>Filarioidea</taxon>
        <taxon>Onchocercidae</taxon>
        <taxon>Onchocerca</taxon>
    </lineage>
</organism>
<dbReference type="EMBL" id="UZAJ01012635">
    <property type="protein sequence ID" value="VDO64264.1"/>
    <property type="molecule type" value="Genomic_DNA"/>
</dbReference>
<feature type="region of interest" description="Disordered" evidence="1">
    <location>
        <begin position="16"/>
        <end position="42"/>
    </location>
</feature>
<feature type="compositionally biased region" description="Polar residues" evidence="1">
    <location>
        <begin position="198"/>
        <end position="213"/>
    </location>
</feature>
<keyword evidence="3" id="KW-1185">Reference proteome</keyword>